<dbReference type="EMBL" id="JAABFR010000278">
    <property type="protein sequence ID" value="MBD4335636.1"/>
    <property type="molecule type" value="Genomic_DNA"/>
</dbReference>
<proteinExistence type="predicted"/>
<dbReference type="SUPFAM" id="SSF89550">
    <property type="entry name" value="PHP domain-like"/>
    <property type="match status" value="1"/>
</dbReference>
<dbReference type="PANTHER" id="PTHR32294:SF0">
    <property type="entry name" value="DNA POLYMERASE III SUBUNIT ALPHA"/>
    <property type="match status" value="1"/>
</dbReference>
<dbReference type="AlphaFoldDB" id="A0A8I0L5W3"/>
<dbReference type="InterPro" id="IPR004805">
    <property type="entry name" value="DnaE2/DnaE/PolC"/>
</dbReference>
<organism evidence="1 2">
    <name type="scientific">Xanthomonas citri pv. citri</name>
    <dbReference type="NCBI Taxonomy" id="611301"/>
    <lineage>
        <taxon>Bacteria</taxon>
        <taxon>Pseudomonadati</taxon>
        <taxon>Pseudomonadota</taxon>
        <taxon>Gammaproteobacteria</taxon>
        <taxon>Lysobacterales</taxon>
        <taxon>Lysobacteraceae</taxon>
        <taxon>Xanthomonas</taxon>
    </lineage>
</organism>
<protein>
    <recommendedName>
        <fullName evidence="3">DNA polymerase III alpha subunit</fullName>
    </recommendedName>
</protein>
<dbReference type="GO" id="GO:0006260">
    <property type="term" value="P:DNA replication"/>
    <property type="evidence" value="ECO:0007669"/>
    <property type="project" value="InterPro"/>
</dbReference>
<reference evidence="1" key="1">
    <citation type="submission" date="2020-01" db="EMBL/GenBank/DDBJ databases">
        <authorList>
            <person name="Richard D."/>
        </authorList>
    </citation>
    <scope>NUCLEOTIDE SEQUENCE</scope>
    <source>
        <strain evidence="1">JP541</strain>
    </source>
</reference>
<feature type="non-terminal residue" evidence="1">
    <location>
        <position position="1"/>
    </location>
</feature>
<evidence type="ECO:0000313" key="2">
    <source>
        <dbReference type="Proteomes" id="UP000653002"/>
    </source>
</evidence>
<sequence>IPEQKQVNAGLLDIHRETGIPLVCTNDCHYLRREDAEMHDVLLCIQTGKTLEDQNRLKFQGTEFYVKSGDEMAQLFPEAPEALENTCRIA</sequence>
<dbReference type="GO" id="GO:0008408">
    <property type="term" value="F:3'-5' exonuclease activity"/>
    <property type="evidence" value="ECO:0007669"/>
    <property type="project" value="InterPro"/>
</dbReference>
<name>A0A8I0L5W3_XANCI</name>
<dbReference type="Gene3D" id="3.20.20.140">
    <property type="entry name" value="Metal-dependent hydrolases"/>
    <property type="match status" value="1"/>
</dbReference>
<comment type="caution">
    <text evidence="1">The sequence shown here is derived from an EMBL/GenBank/DDBJ whole genome shotgun (WGS) entry which is preliminary data.</text>
</comment>
<dbReference type="InterPro" id="IPR016195">
    <property type="entry name" value="Pol/histidinol_Pase-like"/>
</dbReference>
<evidence type="ECO:0000313" key="1">
    <source>
        <dbReference type="EMBL" id="MBD4335636.1"/>
    </source>
</evidence>
<evidence type="ECO:0008006" key="3">
    <source>
        <dbReference type="Google" id="ProtNLM"/>
    </source>
</evidence>
<accession>A0A8I0L5W3</accession>
<dbReference type="PANTHER" id="PTHR32294">
    <property type="entry name" value="DNA POLYMERASE III SUBUNIT ALPHA"/>
    <property type="match status" value="1"/>
</dbReference>
<dbReference type="Proteomes" id="UP000653002">
    <property type="component" value="Unassembled WGS sequence"/>
</dbReference>
<gene>
    <name evidence="1" type="ORF">GUH15_06050</name>
</gene>
<feature type="non-terminal residue" evidence="1">
    <location>
        <position position="90"/>
    </location>
</feature>